<evidence type="ECO:0000313" key="2">
    <source>
        <dbReference type="Proteomes" id="UP000008177"/>
    </source>
</evidence>
<reference evidence="2" key="1">
    <citation type="journal article" date="2011" name="PLoS Genet.">
        <title>Genomic analysis of the necrotrophic fungal pathogens Sclerotinia sclerotiorum and Botrytis cinerea.</title>
        <authorList>
            <person name="Amselem J."/>
            <person name="Cuomo C.A."/>
            <person name="van Kan J.A."/>
            <person name="Viaud M."/>
            <person name="Benito E.P."/>
            <person name="Couloux A."/>
            <person name="Coutinho P.M."/>
            <person name="de Vries R.P."/>
            <person name="Dyer P.S."/>
            <person name="Fillinger S."/>
            <person name="Fournier E."/>
            <person name="Gout L."/>
            <person name="Hahn M."/>
            <person name="Kohn L."/>
            <person name="Lapalu N."/>
            <person name="Plummer K.M."/>
            <person name="Pradier J.M."/>
            <person name="Quevillon E."/>
            <person name="Sharon A."/>
            <person name="Simon A."/>
            <person name="ten Have A."/>
            <person name="Tudzynski B."/>
            <person name="Tudzynski P."/>
            <person name="Wincker P."/>
            <person name="Andrew M."/>
            <person name="Anthouard V."/>
            <person name="Beever R.E."/>
            <person name="Beffa R."/>
            <person name="Benoit I."/>
            <person name="Bouzid O."/>
            <person name="Brault B."/>
            <person name="Chen Z."/>
            <person name="Choquer M."/>
            <person name="Collemare J."/>
            <person name="Cotton P."/>
            <person name="Danchin E.G."/>
            <person name="Da Silva C."/>
            <person name="Gautier A."/>
            <person name="Giraud C."/>
            <person name="Giraud T."/>
            <person name="Gonzalez C."/>
            <person name="Grossetete S."/>
            <person name="Guldener U."/>
            <person name="Henrissat B."/>
            <person name="Howlett B.J."/>
            <person name="Kodira C."/>
            <person name="Kretschmer M."/>
            <person name="Lappartient A."/>
            <person name="Leroch M."/>
            <person name="Levis C."/>
            <person name="Mauceli E."/>
            <person name="Neuveglise C."/>
            <person name="Oeser B."/>
            <person name="Pearson M."/>
            <person name="Poulain J."/>
            <person name="Poussereau N."/>
            <person name="Quesneville H."/>
            <person name="Rascle C."/>
            <person name="Schumacher J."/>
            <person name="Segurens B."/>
            <person name="Sexton A."/>
            <person name="Silva E."/>
            <person name="Sirven C."/>
            <person name="Soanes D.M."/>
            <person name="Talbot N.J."/>
            <person name="Templeton M."/>
            <person name="Yandava C."/>
            <person name="Yarden O."/>
            <person name="Zeng Q."/>
            <person name="Rollins J.A."/>
            <person name="Lebrun M.H."/>
            <person name="Dickman M."/>
        </authorList>
    </citation>
    <scope>NUCLEOTIDE SEQUENCE [LARGE SCALE GENOMIC DNA]</scope>
    <source>
        <strain evidence="2">T4</strain>
    </source>
</reference>
<gene>
    <name evidence="1" type="ORF">BofuT4_uP121920.1</name>
</gene>
<dbReference type="InParanoid" id="G2YNH5"/>
<accession>G2YNH5</accession>
<sequence length="45" mass="5178">MCVQFGDEKLQLEEDVFDMGFNHFHIQVIESPKNLSGRPFHGENG</sequence>
<dbReference type="HOGENOM" id="CLU_3207544_0_0_1"/>
<organism evidence="1 2">
    <name type="scientific">Botryotinia fuckeliana (strain T4)</name>
    <name type="common">Noble rot fungus</name>
    <name type="synonym">Botrytis cinerea</name>
    <dbReference type="NCBI Taxonomy" id="999810"/>
    <lineage>
        <taxon>Eukaryota</taxon>
        <taxon>Fungi</taxon>
        <taxon>Dikarya</taxon>
        <taxon>Ascomycota</taxon>
        <taxon>Pezizomycotina</taxon>
        <taxon>Leotiomycetes</taxon>
        <taxon>Helotiales</taxon>
        <taxon>Sclerotiniaceae</taxon>
        <taxon>Botrytis</taxon>
    </lineage>
</organism>
<dbReference type="Proteomes" id="UP000008177">
    <property type="component" value="Unplaced contigs"/>
</dbReference>
<dbReference type="EMBL" id="FQ790346">
    <property type="protein sequence ID" value="CCD53173.1"/>
    <property type="molecule type" value="Genomic_DNA"/>
</dbReference>
<name>G2YNH5_BOTF4</name>
<protein>
    <submittedName>
        <fullName evidence="1">Uncharacterized protein</fullName>
    </submittedName>
</protein>
<proteinExistence type="predicted"/>
<evidence type="ECO:0000313" key="1">
    <source>
        <dbReference type="EMBL" id="CCD53173.1"/>
    </source>
</evidence>
<dbReference type="AlphaFoldDB" id="G2YNH5"/>